<dbReference type="Gene3D" id="2.60.40.1530">
    <property type="entry name" value="ntegrin, alpha v. Chain A, domain 4"/>
    <property type="match status" value="1"/>
</dbReference>
<keyword evidence="4" id="KW-0732">Signal</keyword>
<dbReference type="InterPro" id="IPR032695">
    <property type="entry name" value="Integrin_dom_sf"/>
</dbReference>
<dbReference type="GO" id="GO:0033627">
    <property type="term" value="P:cell adhesion mediated by integrin"/>
    <property type="evidence" value="ECO:0007669"/>
    <property type="project" value="TreeGrafter"/>
</dbReference>
<dbReference type="Gene3D" id="2.60.40.1510">
    <property type="entry name" value="ntegrin, alpha v. Chain A, domain 3"/>
    <property type="match status" value="1"/>
</dbReference>
<dbReference type="InterPro" id="IPR013649">
    <property type="entry name" value="Integrin_alpha_Ig-like_1"/>
</dbReference>
<evidence type="ECO:0000256" key="11">
    <source>
        <dbReference type="ARBA" id="ARBA00023180"/>
    </source>
</evidence>
<keyword evidence="8 13" id="KW-0401">Integrin</keyword>
<gene>
    <name evidence="17" type="ORF">GSTENG00029239001</name>
</gene>
<evidence type="ECO:0000256" key="1">
    <source>
        <dbReference type="ARBA" id="ARBA00004479"/>
    </source>
</evidence>
<dbReference type="Pfam" id="PF20805">
    <property type="entry name" value="Integrin_A_Ig_2"/>
    <property type="match status" value="1"/>
</dbReference>
<dbReference type="InterPro" id="IPR028994">
    <property type="entry name" value="Integrin_alpha_N"/>
</dbReference>
<keyword evidence="6 13" id="KW-0130">Cell adhesion</keyword>
<dbReference type="Gene3D" id="2.130.10.130">
    <property type="entry name" value="Integrin alpha, N-terminal"/>
    <property type="match status" value="1"/>
</dbReference>
<feature type="repeat" description="FG-GAP" evidence="12">
    <location>
        <begin position="440"/>
        <end position="501"/>
    </location>
</feature>
<protein>
    <submittedName>
        <fullName evidence="17">(spotted green pufferfish) hypothetical protein</fullName>
    </submittedName>
</protein>
<evidence type="ECO:0000256" key="10">
    <source>
        <dbReference type="ARBA" id="ARBA00023170"/>
    </source>
</evidence>
<dbReference type="Gene3D" id="2.60.40.1460">
    <property type="entry name" value="Integrin domains. Chain A, domain 2"/>
    <property type="match status" value="1"/>
</dbReference>
<feature type="repeat" description="FG-GAP" evidence="12">
    <location>
        <begin position="320"/>
        <end position="381"/>
    </location>
</feature>
<sequence length="1044" mass="115527">MCSEKVETQEACLDSPWPSTSSRTLPEGTCEYHISPVVLEYCRLSSLQVLLSRLLVGAPRAKHQNQVNVTGVVYQCDLATTSERCQPIDFDNEEFLESKGIDGQWMGVRVTSQGPGKNVMMCAHRYQHWTPHVSGPHLLTGQCYLLGDDLRAPTPGQKKTGRRVVCGLKHLDYQKDHLGFAYCQQGHGASFAKDNQSLILGAPGAYDWKGIVHMEDIDNDPFPTNDPRETGDIEQFNQKLIPLLSNSYLGQFEVFFFKQWLKEEVSHEVLRFGLPGFSADSGLALMGKGELIIVSGAPRGGYGGQVAFLKPDPKHSENLSVEFVLSGPDLASSFGYDVAVVDLNGDGWEDLAVGAPQFYKKEKLFGGAVYVYINNNGKNWEKINPIRLLGQQSSMFGLAVENIGDINQDNYGDIAVGAPYDGSGRVYLYCGSSTGINKNAAQVLSPRSGSVTLFGYSLSGNLDVDDNQYPDLAVGSLSDSVFVYRARPVVHIGSTLQVTPNNIDRDKIKEQCDMSLPSCSNFAARACFSYTAHPESFSPKLILDYTFEADIKRKKARLPPRVDFLGVPRGRLELPGQKRKICTDIELRLLRDFKDWLHAIPISVTASLGDSTQWTSERVTPVLDLFQPKYTVSEINITNRGCGSDNICQSNLSLEYRFCSRQMENSKSVFRSLSRKDGVAVITPTEEDIALEMTVTNRGGDDAHQTRSIISLPDTLHYSSVVTTASEPKVDCTANDKGTLIDCELGNPIEKDAEVTFYVMLTTSGISLSTKAVNISLQLQTTSTQVLKPVEASAKVFFELKLQLYGVARPSQVSFGRSLEGKSTINSVEEIGALVQYEFRITNLGRSLKYFTNASLNIFWPKENSLGKWLLYLTQTSNTGVQSVPCSPVKEINPLKNVKGLSRKKREAELEALTSGDFSFLPTKRKYKTLTCADGLRCVEICCPLQGLDSTATVALHARLWNATFMEDYSSFNYLVIAVDASLSLTNSPDNTGLKSDRLSTQVKLTVFLERQIEYYTKVAWWIILLTVIALLLLLSVMVVLLWM</sequence>
<evidence type="ECO:0000256" key="7">
    <source>
        <dbReference type="ARBA" id="ARBA00022989"/>
    </source>
</evidence>
<evidence type="ECO:0000259" key="16">
    <source>
        <dbReference type="Pfam" id="PF20806"/>
    </source>
</evidence>
<dbReference type="GO" id="GO:0007160">
    <property type="term" value="P:cell-matrix adhesion"/>
    <property type="evidence" value="ECO:0007669"/>
    <property type="project" value="TreeGrafter"/>
</dbReference>
<dbReference type="SMART" id="SM00191">
    <property type="entry name" value="Int_alpha"/>
    <property type="match status" value="4"/>
</dbReference>
<dbReference type="InterPro" id="IPR048285">
    <property type="entry name" value="Integrin_alpha_Ig-like_2"/>
</dbReference>
<dbReference type="GO" id="GO:0050900">
    <property type="term" value="P:leukocyte migration"/>
    <property type="evidence" value="ECO:0007669"/>
    <property type="project" value="TreeGrafter"/>
</dbReference>
<dbReference type="InterPro" id="IPR048286">
    <property type="entry name" value="Integrin_alpha_Ig-like_3"/>
</dbReference>
<proteinExistence type="inferred from homology"/>
<evidence type="ECO:0000259" key="14">
    <source>
        <dbReference type="Pfam" id="PF08441"/>
    </source>
</evidence>
<evidence type="ECO:0000256" key="2">
    <source>
        <dbReference type="ARBA" id="ARBA00008054"/>
    </source>
</evidence>
<dbReference type="GO" id="GO:0005178">
    <property type="term" value="F:integrin binding"/>
    <property type="evidence" value="ECO:0007669"/>
    <property type="project" value="TreeGrafter"/>
</dbReference>
<dbReference type="InterPro" id="IPR013519">
    <property type="entry name" value="Int_alpha_beta-p"/>
</dbReference>
<feature type="domain" description="Integrin alpha second immunoglobulin-like" evidence="15">
    <location>
        <begin position="642"/>
        <end position="796"/>
    </location>
</feature>
<comment type="caution">
    <text evidence="17">The sequence shown here is derived from an EMBL/GenBank/DDBJ whole genome shotgun (WGS) entry which is preliminary data.</text>
</comment>
<dbReference type="Pfam" id="PF20806">
    <property type="entry name" value="Integrin_A_Ig_3"/>
    <property type="match status" value="1"/>
</dbReference>
<dbReference type="PANTHER" id="PTHR23220:SF9">
    <property type="entry name" value="INTEGRIN ALPHA-6"/>
    <property type="match status" value="1"/>
</dbReference>
<evidence type="ECO:0000256" key="5">
    <source>
        <dbReference type="ARBA" id="ARBA00022737"/>
    </source>
</evidence>
<feature type="repeat" description="FG-GAP" evidence="12">
    <location>
        <begin position="382"/>
        <end position="438"/>
    </location>
</feature>
<accession>Q4RTI2</accession>
<dbReference type="GO" id="GO:0098609">
    <property type="term" value="P:cell-cell adhesion"/>
    <property type="evidence" value="ECO:0007669"/>
    <property type="project" value="TreeGrafter"/>
</dbReference>
<dbReference type="SUPFAM" id="SSF69179">
    <property type="entry name" value="Integrin domains"/>
    <property type="match status" value="3"/>
</dbReference>
<keyword evidence="9 13" id="KW-0472">Membrane</keyword>
<dbReference type="PROSITE" id="PS51470">
    <property type="entry name" value="FG_GAP"/>
    <property type="match status" value="3"/>
</dbReference>
<feature type="domain" description="Integrin alpha third immunoglobulin-like" evidence="16">
    <location>
        <begin position="802"/>
        <end position="1009"/>
    </location>
</feature>
<dbReference type="OrthoDB" id="5317514at2759"/>
<keyword evidence="11" id="KW-0325">Glycoprotein</keyword>
<evidence type="ECO:0000256" key="6">
    <source>
        <dbReference type="ARBA" id="ARBA00022889"/>
    </source>
</evidence>
<comment type="similarity">
    <text evidence="2 13">Belongs to the integrin alpha chain family.</text>
</comment>
<keyword evidence="7 13" id="KW-1133">Transmembrane helix</keyword>
<dbReference type="GO" id="GO:0007229">
    <property type="term" value="P:integrin-mediated signaling pathway"/>
    <property type="evidence" value="ECO:0007669"/>
    <property type="project" value="UniProtKB-KW"/>
</dbReference>
<reference evidence="17" key="1">
    <citation type="journal article" date="2004" name="Nature">
        <title>Genome duplication in the teleost fish Tetraodon nigroviridis reveals the early vertebrate proto-karyotype.</title>
        <authorList>
            <person name="Jaillon O."/>
            <person name="Aury J.-M."/>
            <person name="Brunet F."/>
            <person name="Petit J.-L."/>
            <person name="Stange-Thomann N."/>
            <person name="Mauceli E."/>
            <person name="Bouneau L."/>
            <person name="Fischer C."/>
            <person name="Ozouf-Costaz C."/>
            <person name="Bernot A."/>
            <person name="Nicaud S."/>
            <person name="Jaffe D."/>
            <person name="Fisher S."/>
            <person name="Lutfalla G."/>
            <person name="Dossat C."/>
            <person name="Segurens B."/>
            <person name="Dasilva C."/>
            <person name="Salanoubat M."/>
            <person name="Levy M."/>
            <person name="Boudet N."/>
            <person name="Castellano S."/>
            <person name="Anthouard V."/>
            <person name="Jubin C."/>
            <person name="Castelli V."/>
            <person name="Katinka M."/>
            <person name="Vacherie B."/>
            <person name="Biemont C."/>
            <person name="Skalli Z."/>
            <person name="Cattolico L."/>
            <person name="Poulain J."/>
            <person name="De Berardinis V."/>
            <person name="Cruaud C."/>
            <person name="Duprat S."/>
            <person name="Brottier P."/>
            <person name="Coutanceau J.-P."/>
            <person name="Gouzy J."/>
            <person name="Parra G."/>
            <person name="Lardier G."/>
            <person name="Chapple C."/>
            <person name="McKernan K.J."/>
            <person name="McEwan P."/>
            <person name="Bosak S."/>
            <person name="Kellis M."/>
            <person name="Volff J.-N."/>
            <person name="Guigo R."/>
            <person name="Zody M.C."/>
            <person name="Mesirov J."/>
            <person name="Lindblad-Toh K."/>
            <person name="Birren B."/>
            <person name="Nusbaum C."/>
            <person name="Kahn D."/>
            <person name="Robinson-Rechavi M."/>
            <person name="Laudet V."/>
            <person name="Schachter V."/>
            <person name="Quetier F."/>
            <person name="Saurin W."/>
            <person name="Scarpelli C."/>
            <person name="Wincker P."/>
            <person name="Lander E.S."/>
            <person name="Weissenbach J."/>
            <person name="Roest Crollius H."/>
        </authorList>
    </citation>
    <scope>NUCLEOTIDE SEQUENCE [LARGE SCALE GENOMIC DNA]</scope>
</reference>
<dbReference type="InterPro" id="IPR000413">
    <property type="entry name" value="Integrin_alpha"/>
</dbReference>
<dbReference type="EMBL" id="CAAE01014998">
    <property type="protein sequence ID" value="CAG08300.1"/>
    <property type="molecule type" value="Genomic_DNA"/>
</dbReference>
<evidence type="ECO:0000259" key="15">
    <source>
        <dbReference type="Pfam" id="PF20805"/>
    </source>
</evidence>
<dbReference type="SUPFAM" id="SSF69318">
    <property type="entry name" value="Integrin alpha N-terminal domain"/>
    <property type="match status" value="1"/>
</dbReference>
<evidence type="ECO:0000256" key="3">
    <source>
        <dbReference type="ARBA" id="ARBA00022692"/>
    </source>
</evidence>
<evidence type="ECO:0000313" key="17">
    <source>
        <dbReference type="EMBL" id="CAG08300.1"/>
    </source>
</evidence>
<evidence type="ECO:0000256" key="4">
    <source>
        <dbReference type="ARBA" id="ARBA00022729"/>
    </source>
</evidence>
<dbReference type="Pfam" id="PF01839">
    <property type="entry name" value="FG-GAP"/>
    <property type="match status" value="2"/>
</dbReference>
<dbReference type="GO" id="GO:0009897">
    <property type="term" value="C:external side of plasma membrane"/>
    <property type="evidence" value="ECO:0007669"/>
    <property type="project" value="TreeGrafter"/>
</dbReference>
<dbReference type="InterPro" id="IPR013517">
    <property type="entry name" value="FG-GAP"/>
</dbReference>
<comment type="subcellular location">
    <subcellularLocation>
        <location evidence="1 13">Membrane</location>
        <topology evidence="1 13">Single-pass type I membrane protein</topology>
    </subcellularLocation>
</comment>
<reference evidence="17" key="2">
    <citation type="submission" date="2004-02" db="EMBL/GenBank/DDBJ databases">
        <authorList>
            <consortium name="Genoscope"/>
            <consortium name="Whitehead Institute Centre for Genome Research"/>
        </authorList>
    </citation>
    <scope>NUCLEOTIDE SEQUENCE</scope>
</reference>
<dbReference type="PRINTS" id="PR01185">
    <property type="entry name" value="INTEGRINA"/>
</dbReference>
<dbReference type="Pfam" id="PF08441">
    <property type="entry name" value="Integrin_A_Ig_1"/>
    <property type="match status" value="1"/>
</dbReference>
<feature type="transmembrane region" description="Helical" evidence="13">
    <location>
        <begin position="1019"/>
        <end position="1043"/>
    </location>
</feature>
<dbReference type="PANTHER" id="PTHR23220">
    <property type="entry name" value="INTEGRIN ALPHA"/>
    <property type="match status" value="1"/>
</dbReference>
<evidence type="ECO:0000256" key="8">
    <source>
        <dbReference type="ARBA" id="ARBA00023037"/>
    </source>
</evidence>
<feature type="non-terminal residue" evidence="17">
    <location>
        <position position="1044"/>
    </location>
</feature>
<keyword evidence="3 13" id="KW-0812">Transmembrane</keyword>
<organism evidence="17">
    <name type="scientific">Tetraodon nigroviridis</name>
    <name type="common">Spotted green pufferfish</name>
    <name type="synonym">Chelonodon nigroviridis</name>
    <dbReference type="NCBI Taxonomy" id="99883"/>
    <lineage>
        <taxon>Eukaryota</taxon>
        <taxon>Metazoa</taxon>
        <taxon>Chordata</taxon>
        <taxon>Craniata</taxon>
        <taxon>Vertebrata</taxon>
        <taxon>Euteleostomi</taxon>
        <taxon>Actinopterygii</taxon>
        <taxon>Neopterygii</taxon>
        <taxon>Teleostei</taxon>
        <taxon>Neoteleostei</taxon>
        <taxon>Acanthomorphata</taxon>
        <taxon>Eupercaria</taxon>
        <taxon>Tetraodontiformes</taxon>
        <taxon>Tetradontoidea</taxon>
        <taxon>Tetraodontidae</taxon>
        <taxon>Tetraodon</taxon>
    </lineage>
</organism>
<evidence type="ECO:0000256" key="13">
    <source>
        <dbReference type="RuleBase" id="RU003762"/>
    </source>
</evidence>
<evidence type="ECO:0000256" key="12">
    <source>
        <dbReference type="PROSITE-ProRule" id="PRU00803"/>
    </source>
</evidence>
<keyword evidence="10 13" id="KW-0675">Receptor</keyword>
<evidence type="ECO:0000256" key="9">
    <source>
        <dbReference type="ARBA" id="ARBA00023136"/>
    </source>
</evidence>
<dbReference type="KEGG" id="tng:GSTEN00029239G001"/>
<keyword evidence="5" id="KW-0677">Repeat</keyword>
<dbReference type="AlphaFoldDB" id="Q4RTI2"/>
<dbReference type="GO" id="GO:0008305">
    <property type="term" value="C:integrin complex"/>
    <property type="evidence" value="ECO:0007669"/>
    <property type="project" value="InterPro"/>
</dbReference>
<name>Q4RTI2_TETNG</name>
<feature type="domain" description="Integrin alpha first immunoglubulin-like" evidence="14">
    <location>
        <begin position="486"/>
        <end position="639"/>
    </location>
</feature>